<dbReference type="GO" id="GO:0032039">
    <property type="term" value="C:integrator complex"/>
    <property type="evidence" value="ECO:0007669"/>
    <property type="project" value="InterPro"/>
</dbReference>
<evidence type="ECO:0000313" key="3">
    <source>
        <dbReference type="EMBL" id="MQL96479.1"/>
    </source>
</evidence>
<dbReference type="AlphaFoldDB" id="A0A843VZF6"/>
<comment type="similarity">
    <text evidence="1">Belongs to the Integrator subunit 7 family.</text>
</comment>
<evidence type="ECO:0000259" key="2">
    <source>
        <dbReference type="Pfam" id="PF24436"/>
    </source>
</evidence>
<dbReference type="SUPFAM" id="SSF48371">
    <property type="entry name" value="ARM repeat"/>
    <property type="match status" value="1"/>
</dbReference>
<proteinExistence type="inferred from homology"/>
<dbReference type="OrthoDB" id="1921953at2759"/>
<dbReference type="PANTHER" id="PTHR13322:SF2">
    <property type="entry name" value="INTEGRATOR COMPLEX SUBUNIT 7"/>
    <property type="match status" value="1"/>
</dbReference>
<dbReference type="Pfam" id="PF24436">
    <property type="entry name" value="INTS7_N"/>
    <property type="match status" value="1"/>
</dbReference>
<dbReference type="InterPro" id="IPR016024">
    <property type="entry name" value="ARM-type_fold"/>
</dbReference>
<feature type="domain" description="Integrator complex subunit 7 N-terminal" evidence="2">
    <location>
        <begin position="66"/>
        <end position="457"/>
    </location>
</feature>
<sequence length="1041" mass="118100">MEKVPAACAMEWSIQLEKGLRSRRPGQPVEVIEEVGTKLLKWSKETCITMSASMMYGLVPGEERSFANTILMRLADAFRSGDNCVRARILKIFLSEMRHIKQKGRSYDGLLTKQRLPNYLELLKRVRLVFDTDDVKARALSLRLLGCWAPLTHDNADVRCIILSRLRSGNVLEVKASIFASGCLCRISDDFACIFLRILVDIINSVNVSSSVKLAAAHAFGEIQCSPLVAVRAFKSGKKLVLESQIENHMVEMLSSLSKLAVKSVILVPEQKIDDPDLSLDLQCDILKTLRKLFNDLPRTWYYDTPEFPSLVMLARNASQSPNTTKRYMALGLLVDISCNAKVMKKESCSCTEQLSIKYASSQSEVSSENLFSVMDDAVLLARHVIFLLINYITFMTKNKGIETDSGTVFLRDEGFSQAANELKQKCSILLHHILRLIAEYPVLSLMVLDRLRSLIENLIHCHLTFDNKACHRYDVSEMEIDVDKTNNFSESGECCRGNHAVSEIILHVCSFTVPCLLILDENGLAGPEVCAVLKLLVDCLQKSKFCNSDACEMVSFKIHSSVVPFHCGIKESTMQMLSESELAVNPNLSEDNCWVHRERVTLGFARKMMGKRKHWMVYRVGKYSSHEGLWFAATYAFRKVIDEAKSESVLCWLKCLMLLAAAESEMKLLLFPKLGIKLISELCTDCGSDRSHEGATEERMADYDGGIASMHDKRERLLRVHKRICSAQEVLPVVGTLAGAFWFQRWFLVLRGRVFEILLDILGHLGPHFNNEKIHDTSGPGKESLSHFCSLSVEDINFLTSHFSCISFQLNKLAREYDFLTSFVDMDFKSSRMISRIALCCSLLAFCVGFHVYLSGLSCCESITSNVGCFGNFPSMLLDDLVGRLFYVYGMDATDLERYMPVGWLRGCLPSRKQISRFDHMDRNIIFVSRFAISSFQHLQQEAEKAKSNEDICGVFLKCLQLTRNILEKWMHFPFQAPKYFFRVRHCRGAELFVHNADAWNSGKLRVLPGNQLHLNVKMNKKLYKWKTRGEDGSLMKWLM</sequence>
<dbReference type="EMBL" id="NMUH01001921">
    <property type="protein sequence ID" value="MQL96479.1"/>
    <property type="molecule type" value="Genomic_DNA"/>
</dbReference>
<dbReference type="InterPro" id="IPR056516">
    <property type="entry name" value="INTS7_N"/>
</dbReference>
<comment type="caution">
    <text evidence="3">The sequence shown here is derived from an EMBL/GenBank/DDBJ whole genome shotgun (WGS) entry which is preliminary data.</text>
</comment>
<reference evidence="3" key="1">
    <citation type="submission" date="2017-07" db="EMBL/GenBank/DDBJ databases">
        <title>Taro Niue Genome Assembly and Annotation.</title>
        <authorList>
            <person name="Atibalentja N."/>
            <person name="Keating K."/>
            <person name="Fields C.J."/>
        </authorList>
    </citation>
    <scope>NUCLEOTIDE SEQUENCE</scope>
    <source>
        <strain evidence="3">Niue_2</strain>
        <tissue evidence="3">Leaf</tissue>
    </source>
</reference>
<dbReference type="PANTHER" id="PTHR13322">
    <property type="entry name" value="C1ORF73 PROTEIN"/>
    <property type="match status" value="1"/>
</dbReference>
<keyword evidence="4" id="KW-1185">Reference proteome</keyword>
<organism evidence="3 4">
    <name type="scientific">Colocasia esculenta</name>
    <name type="common">Wild taro</name>
    <name type="synonym">Arum esculentum</name>
    <dbReference type="NCBI Taxonomy" id="4460"/>
    <lineage>
        <taxon>Eukaryota</taxon>
        <taxon>Viridiplantae</taxon>
        <taxon>Streptophyta</taxon>
        <taxon>Embryophyta</taxon>
        <taxon>Tracheophyta</taxon>
        <taxon>Spermatophyta</taxon>
        <taxon>Magnoliopsida</taxon>
        <taxon>Liliopsida</taxon>
        <taxon>Araceae</taxon>
        <taxon>Aroideae</taxon>
        <taxon>Colocasieae</taxon>
        <taxon>Colocasia</taxon>
    </lineage>
</organism>
<dbReference type="InterPro" id="IPR033060">
    <property type="entry name" value="INTS7"/>
</dbReference>
<dbReference type="Proteomes" id="UP000652761">
    <property type="component" value="Unassembled WGS sequence"/>
</dbReference>
<gene>
    <name evidence="3" type="ORF">Taro_029160</name>
</gene>
<accession>A0A843VZF6</accession>
<evidence type="ECO:0000313" key="4">
    <source>
        <dbReference type="Proteomes" id="UP000652761"/>
    </source>
</evidence>
<name>A0A843VZF6_COLES</name>
<protein>
    <recommendedName>
        <fullName evidence="2">Integrator complex subunit 7 N-terminal domain-containing protein</fullName>
    </recommendedName>
</protein>
<evidence type="ECO:0000256" key="1">
    <source>
        <dbReference type="ARBA" id="ARBA00008565"/>
    </source>
</evidence>
<dbReference type="GO" id="GO:0034472">
    <property type="term" value="P:snRNA 3'-end processing"/>
    <property type="evidence" value="ECO:0007669"/>
    <property type="project" value="TreeGrafter"/>
</dbReference>